<accession>A0A3R7Y1F3</accession>
<evidence type="ECO:0000313" key="3">
    <source>
        <dbReference type="EMBL" id="RQM28198.1"/>
    </source>
</evidence>
<name>A0A3R7Y1F3_APHAT</name>
<dbReference type="Pfam" id="PF12776">
    <property type="entry name" value="Myb_DNA-bind_3"/>
    <property type="match status" value="1"/>
</dbReference>
<keyword evidence="4" id="KW-1185">Reference proteome</keyword>
<sequence length="316" mass="35211">MTPWTQELDQVWLNEMIHQANVLGKRSNSGFKKEAWGEALKKLNLKPGCSFTMAQLKSHNATLREQYSIISTMAEASGMGWESDRCLVVCLDTTWDAYLSTKPKKYQQWKNKPFPLFHLCESLYKGTLATGKGSRVAGSLQKRTSSTVSEDGHSDTNADMLPVVDFGQHVPRPYFDLDYSDNDEVVTTNDGLPSPLAHEQSSSRRAPPSPRSPPPKRHRGSLGGDMLAEMKKQKEETATQFDLLCGLLQSSPKTASKELTRTEQAVGILQSEFASMPMQRLVAACDVFEIESNASVFLKLKGDLRIAWLEHKLGTE</sequence>
<reference evidence="3" key="1">
    <citation type="submission" date="2018-07" db="EMBL/GenBank/DDBJ databases">
        <title>Annotation of Aphanomyces astaci genome assembly.</title>
        <authorList>
            <person name="Studholme D.J."/>
        </authorList>
    </citation>
    <scope>NUCLEOTIDE SEQUENCE [LARGE SCALE GENOMIC DNA]</scope>
    <source>
        <strain evidence="3">Pc</strain>
    </source>
</reference>
<evidence type="ECO:0000259" key="2">
    <source>
        <dbReference type="Pfam" id="PF12776"/>
    </source>
</evidence>
<feature type="domain" description="Myb/SANT-like" evidence="2">
    <location>
        <begin position="4"/>
        <end position="98"/>
    </location>
</feature>
<dbReference type="PANTHER" id="PTHR46929">
    <property type="entry name" value="EXPRESSED PROTEIN"/>
    <property type="match status" value="1"/>
</dbReference>
<dbReference type="VEuPathDB" id="FungiDB:H257_16263"/>
<dbReference type="AlphaFoldDB" id="A0A3R7Y1F3"/>
<gene>
    <name evidence="3" type="ORF">B5M09_009317</name>
</gene>
<dbReference type="PANTHER" id="PTHR46929:SF3">
    <property type="entry name" value="MYB_SANT-LIKE DOMAIN-CONTAINING PROTEIN"/>
    <property type="match status" value="1"/>
</dbReference>
<dbReference type="EMBL" id="MZMZ02001843">
    <property type="protein sequence ID" value="RQM28198.1"/>
    <property type="molecule type" value="Genomic_DNA"/>
</dbReference>
<protein>
    <recommendedName>
        <fullName evidence="2">Myb/SANT-like domain-containing protein</fullName>
    </recommendedName>
</protein>
<comment type="caution">
    <text evidence="3">The sequence shown here is derived from an EMBL/GenBank/DDBJ whole genome shotgun (WGS) entry which is preliminary data.</text>
</comment>
<feature type="region of interest" description="Disordered" evidence="1">
    <location>
        <begin position="134"/>
        <end position="162"/>
    </location>
</feature>
<feature type="region of interest" description="Disordered" evidence="1">
    <location>
        <begin position="185"/>
        <end position="223"/>
    </location>
</feature>
<evidence type="ECO:0000313" key="4">
    <source>
        <dbReference type="Proteomes" id="UP000284702"/>
    </source>
</evidence>
<dbReference type="InterPro" id="IPR024752">
    <property type="entry name" value="Myb/SANT-like_dom"/>
</dbReference>
<proteinExistence type="predicted"/>
<organism evidence="3 4">
    <name type="scientific">Aphanomyces astaci</name>
    <name type="common">Crayfish plague agent</name>
    <dbReference type="NCBI Taxonomy" id="112090"/>
    <lineage>
        <taxon>Eukaryota</taxon>
        <taxon>Sar</taxon>
        <taxon>Stramenopiles</taxon>
        <taxon>Oomycota</taxon>
        <taxon>Saprolegniomycetes</taxon>
        <taxon>Saprolegniales</taxon>
        <taxon>Verrucalvaceae</taxon>
        <taxon>Aphanomyces</taxon>
    </lineage>
</organism>
<dbReference type="Proteomes" id="UP000284702">
    <property type="component" value="Unassembled WGS sequence"/>
</dbReference>
<evidence type="ECO:0000256" key="1">
    <source>
        <dbReference type="SAM" id="MobiDB-lite"/>
    </source>
</evidence>